<sequence length="99" mass="10511">MEAIDFESAIIEWRGPAPFLFAAIPDEHVGALRHAAMTASYGWGVVPVARVGATQFTTSLFPRDGGYLLAIKLAVQRAEGVGPGDRVAVSLRVGRDGKC</sequence>
<dbReference type="eggNOG" id="ENOG5032ZPP">
    <property type="taxonomic scope" value="Bacteria"/>
</dbReference>
<dbReference type="HOGENOM" id="CLU_154638_1_1_5"/>
<dbReference type="SUPFAM" id="SSF141694">
    <property type="entry name" value="AF2212/PG0164-like"/>
    <property type="match status" value="1"/>
</dbReference>
<reference evidence="1 2" key="1">
    <citation type="journal article" date="2009" name="Proc. Natl. Acad. Sci. U.S.A.">
        <title>The genomic basis of trophic strategy in marine bacteria.</title>
        <authorList>
            <person name="Lauro F.M."/>
            <person name="McDougald D."/>
            <person name="Thomas T."/>
            <person name="Williams T.J."/>
            <person name="Egan S."/>
            <person name="Rice S."/>
            <person name="DeMaere M.Z."/>
            <person name="Ting L."/>
            <person name="Ertan H."/>
            <person name="Johnson J."/>
            <person name="Ferriera S."/>
            <person name="Lapidus A."/>
            <person name="Anderson I."/>
            <person name="Kyrpides N."/>
            <person name="Munk A.C."/>
            <person name="Detter C."/>
            <person name="Han C.S."/>
            <person name="Brown M.V."/>
            <person name="Robb F.T."/>
            <person name="Kjelleberg S."/>
            <person name="Cavicchioli R."/>
        </authorList>
    </citation>
    <scope>NUCLEOTIDE SEQUENCE [LARGE SCALE GENOMIC DNA]</scope>
    <source>
        <strain evidence="2">DSM 13593 / LMG 18877 / RB2256</strain>
    </source>
</reference>
<proteinExistence type="predicted"/>
<dbReference type="KEGG" id="sal:Sala_0022"/>
<keyword evidence="2" id="KW-1185">Reference proteome</keyword>
<dbReference type="Gene3D" id="2.40.30.100">
    <property type="entry name" value="AF2212/PG0164-like"/>
    <property type="match status" value="1"/>
</dbReference>
<evidence type="ECO:0000313" key="1">
    <source>
        <dbReference type="EMBL" id="ABF51748.1"/>
    </source>
</evidence>
<dbReference type="InterPro" id="IPR015018">
    <property type="entry name" value="DUF1905"/>
</dbReference>
<dbReference type="STRING" id="317655.Sala_0022"/>
<dbReference type="Proteomes" id="UP000006578">
    <property type="component" value="Chromosome"/>
</dbReference>
<dbReference type="RefSeq" id="WP_011540363.1">
    <property type="nucleotide sequence ID" value="NC_008048.1"/>
</dbReference>
<dbReference type="OrthoDB" id="9808666at2"/>
<accession>Q1GX74</accession>
<name>Q1GX74_SPHAL</name>
<dbReference type="Pfam" id="PF08922">
    <property type="entry name" value="DUF1905"/>
    <property type="match status" value="1"/>
</dbReference>
<gene>
    <name evidence="1" type="ordered locus">Sala_0022</name>
</gene>
<evidence type="ECO:0008006" key="3">
    <source>
        <dbReference type="Google" id="ProtNLM"/>
    </source>
</evidence>
<dbReference type="EMBL" id="CP000356">
    <property type="protein sequence ID" value="ABF51748.1"/>
    <property type="molecule type" value="Genomic_DNA"/>
</dbReference>
<dbReference type="InterPro" id="IPR037079">
    <property type="entry name" value="AF2212/PG0164-like_sf"/>
</dbReference>
<dbReference type="AlphaFoldDB" id="Q1GX74"/>
<organism evidence="1 2">
    <name type="scientific">Sphingopyxis alaskensis (strain DSM 13593 / LMG 18877 / RB2256)</name>
    <name type="common">Sphingomonas alaskensis</name>
    <dbReference type="NCBI Taxonomy" id="317655"/>
    <lineage>
        <taxon>Bacteria</taxon>
        <taxon>Pseudomonadati</taxon>
        <taxon>Pseudomonadota</taxon>
        <taxon>Alphaproteobacteria</taxon>
        <taxon>Sphingomonadales</taxon>
        <taxon>Sphingomonadaceae</taxon>
        <taxon>Sphingopyxis</taxon>
    </lineage>
</organism>
<evidence type="ECO:0000313" key="2">
    <source>
        <dbReference type="Proteomes" id="UP000006578"/>
    </source>
</evidence>
<protein>
    <recommendedName>
        <fullName evidence="3">DUF1905 domain-containing protein</fullName>
    </recommendedName>
</protein>